<dbReference type="Proteomes" id="UP000619041">
    <property type="component" value="Unassembled WGS sequence"/>
</dbReference>
<gene>
    <name evidence="2" type="ORF">GCM10011515_11890</name>
</gene>
<feature type="region of interest" description="Disordered" evidence="1">
    <location>
        <begin position="1"/>
        <end position="23"/>
    </location>
</feature>
<accession>A0ABQ1S7D8</accession>
<organism evidence="2 3">
    <name type="scientific">Tsuneonella deserti</name>
    <dbReference type="NCBI Taxonomy" id="2035528"/>
    <lineage>
        <taxon>Bacteria</taxon>
        <taxon>Pseudomonadati</taxon>
        <taxon>Pseudomonadota</taxon>
        <taxon>Alphaproteobacteria</taxon>
        <taxon>Sphingomonadales</taxon>
        <taxon>Erythrobacteraceae</taxon>
        <taxon>Tsuneonella</taxon>
    </lineage>
</organism>
<keyword evidence="3" id="KW-1185">Reference proteome</keyword>
<sequence>MDEADVAAVEAAQVPPPTPVQPGTIGMPDIEKFDMFGAGCSFAPGKGIATVALLQAERGFMKIDNKIVVFAPDAGSGDLPLGAKGKYTGGAWSFILDLASEEGKQSGIETVNYPARLVLRNDHDQIVYQEDGTAQCGS</sequence>
<reference evidence="3" key="1">
    <citation type="journal article" date="2019" name="Int. J. Syst. Evol. Microbiol.">
        <title>The Global Catalogue of Microorganisms (GCM) 10K type strain sequencing project: providing services to taxonomists for standard genome sequencing and annotation.</title>
        <authorList>
            <consortium name="The Broad Institute Genomics Platform"/>
            <consortium name="The Broad Institute Genome Sequencing Center for Infectious Disease"/>
            <person name="Wu L."/>
            <person name="Ma J."/>
        </authorList>
    </citation>
    <scope>NUCLEOTIDE SEQUENCE [LARGE SCALE GENOMIC DNA]</scope>
    <source>
        <strain evidence="3">CGMCC 1.15959</strain>
    </source>
</reference>
<evidence type="ECO:0000313" key="2">
    <source>
        <dbReference type="EMBL" id="GGD93713.1"/>
    </source>
</evidence>
<protein>
    <submittedName>
        <fullName evidence="2">Uncharacterized protein</fullName>
    </submittedName>
</protein>
<name>A0ABQ1S7D8_9SPHN</name>
<feature type="compositionally biased region" description="Low complexity" evidence="1">
    <location>
        <begin position="1"/>
        <end position="13"/>
    </location>
</feature>
<comment type="caution">
    <text evidence="2">The sequence shown here is derived from an EMBL/GenBank/DDBJ whole genome shotgun (WGS) entry which is preliminary data.</text>
</comment>
<evidence type="ECO:0000256" key="1">
    <source>
        <dbReference type="SAM" id="MobiDB-lite"/>
    </source>
</evidence>
<dbReference type="EMBL" id="BMKL01000001">
    <property type="protein sequence ID" value="GGD93713.1"/>
    <property type="molecule type" value="Genomic_DNA"/>
</dbReference>
<proteinExistence type="predicted"/>
<evidence type="ECO:0000313" key="3">
    <source>
        <dbReference type="Proteomes" id="UP000619041"/>
    </source>
</evidence>